<dbReference type="OrthoDB" id="7860636at2"/>
<proteinExistence type="predicted"/>
<keyword evidence="4" id="KW-1185">Reference proteome</keyword>
<dbReference type="Pfam" id="PF20552">
    <property type="entry name" value="HTH_62"/>
    <property type="match status" value="1"/>
</dbReference>
<dbReference type="AlphaFoldDB" id="A0A2T8HTC0"/>
<dbReference type="InterPro" id="IPR046789">
    <property type="entry name" value="HTH_62"/>
</dbReference>
<evidence type="ECO:0000313" key="4">
    <source>
        <dbReference type="Proteomes" id="UP000245911"/>
    </source>
</evidence>
<dbReference type="RefSeq" id="WP_116558508.1">
    <property type="nucleotide sequence ID" value="NZ_JBLWXM010000003.1"/>
</dbReference>
<feature type="region of interest" description="Disordered" evidence="1">
    <location>
        <begin position="1"/>
        <end position="28"/>
    </location>
</feature>
<evidence type="ECO:0000256" key="1">
    <source>
        <dbReference type="SAM" id="MobiDB-lite"/>
    </source>
</evidence>
<name>A0A2T8HTC0_9RHOB</name>
<sequence length="100" mass="10675">MDAFKDRLSQRAQDTTRPALAHQSRGRALSEAEQALASAMMEIMGAGEQDFGKLAGELAARGLVAPVSGRKDWDQDLLAQELAAVNADLDAAYEEHGYGA</sequence>
<dbReference type="EMBL" id="QDKM01000004">
    <property type="protein sequence ID" value="PVH28671.1"/>
    <property type="molecule type" value="Genomic_DNA"/>
</dbReference>
<evidence type="ECO:0000259" key="2">
    <source>
        <dbReference type="Pfam" id="PF20552"/>
    </source>
</evidence>
<protein>
    <recommendedName>
        <fullName evidence="2">Recombinase-like domain-containing protein</fullName>
    </recommendedName>
</protein>
<accession>A0A2T8HTC0</accession>
<gene>
    <name evidence="3" type="ORF">DDE20_10805</name>
</gene>
<organism evidence="3 4">
    <name type="scientific">Pararhodobacter oceanensis</name>
    <dbReference type="NCBI Taxonomy" id="2172121"/>
    <lineage>
        <taxon>Bacteria</taxon>
        <taxon>Pseudomonadati</taxon>
        <taxon>Pseudomonadota</taxon>
        <taxon>Alphaproteobacteria</taxon>
        <taxon>Rhodobacterales</taxon>
        <taxon>Paracoccaceae</taxon>
        <taxon>Pararhodobacter</taxon>
    </lineage>
</organism>
<reference evidence="3 4" key="1">
    <citation type="submission" date="2018-04" db="EMBL/GenBank/DDBJ databases">
        <title>Pararhodobacter oceanense sp. nov., isolated from marine intertidal sediment.</title>
        <authorList>
            <person name="Wang X.-L."/>
            <person name="Du Z.-J."/>
        </authorList>
    </citation>
    <scope>NUCLEOTIDE SEQUENCE [LARGE SCALE GENOMIC DNA]</scope>
    <source>
        <strain evidence="3 4">AM505</strain>
    </source>
</reference>
<comment type="caution">
    <text evidence="3">The sequence shown here is derived from an EMBL/GenBank/DDBJ whole genome shotgun (WGS) entry which is preliminary data.</text>
</comment>
<feature type="domain" description="Recombinase-like" evidence="2">
    <location>
        <begin position="19"/>
        <end position="84"/>
    </location>
</feature>
<dbReference type="Proteomes" id="UP000245911">
    <property type="component" value="Unassembled WGS sequence"/>
</dbReference>
<evidence type="ECO:0000313" key="3">
    <source>
        <dbReference type="EMBL" id="PVH28671.1"/>
    </source>
</evidence>